<name>A0A059FNV1_9PROT</name>
<accession>A0A059FNV1</accession>
<dbReference type="STRING" id="1280950.HJO_09689"/>
<sequence length="121" mass="12975">MMPSSRPMLTAILRGLRGRCPACGEGRLFEGLIKQAPVCTHCGEPTGEIPADDGPPWFTVLILGPFLAAITFLVSMTPSVPLWLALPILGIGAIGAVLLMLPRVKGVFIGILWRLQKNNQT</sequence>
<dbReference type="Proteomes" id="UP000025171">
    <property type="component" value="Unassembled WGS sequence"/>
</dbReference>
<dbReference type="AlphaFoldDB" id="A0A059FNV1"/>
<dbReference type="EMBL" id="ARYK01000004">
    <property type="protein sequence ID" value="KCZ92297.1"/>
    <property type="molecule type" value="Genomic_DNA"/>
</dbReference>
<evidence type="ECO:0000313" key="2">
    <source>
        <dbReference type="EMBL" id="KCZ92297.1"/>
    </source>
</evidence>
<dbReference type="InterPro" id="IPR009325">
    <property type="entry name" value="DUF983"/>
</dbReference>
<reference evidence="2 3" key="1">
    <citation type="journal article" date="2014" name="Antonie Van Leeuwenhoek">
        <title>Hyphomonas beringensis sp. nov. and Hyphomonas chukchiensis sp. nov., isolated from surface seawater of the Bering Sea and Chukchi Sea.</title>
        <authorList>
            <person name="Li C."/>
            <person name="Lai Q."/>
            <person name="Li G."/>
            <person name="Dong C."/>
            <person name="Wang J."/>
            <person name="Liao Y."/>
            <person name="Shao Z."/>
        </authorList>
    </citation>
    <scope>NUCLEOTIDE SEQUENCE [LARGE SCALE GENOMIC DNA]</scope>
    <source>
        <strain evidence="2 3">MHS-2</strain>
    </source>
</reference>
<keyword evidence="3" id="KW-1185">Reference proteome</keyword>
<evidence type="ECO:0000256" key="1">
    <source>
        <dbReference type="SAM" id="Phobius"/>
    </source>
</evidence>
<evidence type="ECO:0000313" key="3">
    <source>
        <dbReference type="Proteomes" id="UP000025171"/>
    </source>
</evidence>
<gene>
    <name evidence="2" type="ORF">HJO_09689</name>
</gene>
<keyword evidence="1" id="KW-0812">Transmembrane</keyword>
<dbReference type="PATRIC" id="fig|1280950.3.peg.1940"/>
<feature type="transmembrane region" description="Helical" evidence="1">
    <location>
        <begin position="57"/>
        <end position="76"/>
    </location>
</feature>
<keyword evidence="1" id="KW-1133">Transmembrane helix</keyword>
<evidence type="ECO:0008006" key="4">
    <source>
        <dbReference type="Google" id="ProtNLM"/>
    </source>
</evidence>
<proteinExistence type="predicted"/>
<comment type="caution">
    <text evidence="2">The sequence shown here is derived from an EMBL/GenBank/DDBJ whole genome shotgun (WGS) entry which is preliminary data.</text>
</comment>
<dbReference type="eggNOG" id="COG5349">
    <property type="taxonomic scope" value="Bacteria"/>
</dbReference>
<keyword evidence="1" id="KW-0472">Membrane</keyword>
<dbReference type="Pfam" id="PF06170">
    <property type="entry name" value="DUF983"/>
    <property type="match status" value="1"/>
</dbReference>
<feature type="transmembrane region" description="Helical" evidence="1">
    <location>
        <begin position="82"/>
        <end position="101"/>
    </location>
</feature>
<protein>
    <recommendedName>
        <fullName evidence="4">DUF983 domain-containing protein</fullName>
    </recommendedName>
</protein>
<dbReference type="OrthoDB" id="9799456at2"/>
<organism evidence="2 3">
    <name type="scientific">Hyphomonas johnsonii MHS-2</name>
    <dbReference type="NCBI Taxonomy" id="1280950"/>
    <lineage>
        <taxon>Bacteria</taxon>
        <taxon>Pseudomonadati</taxon>
        <taxon>Pseudomonadota</taxon>
        <taxon>Alphaproteobacteria</taxon>
        <taxon>Hyphomonadales</taxon>
        <taxon>Hyphomonadaceae</taxon>
        <taxon>Hyphomonas</taxon>
    </lineage>
</organism>